<dbReference type="WBParaSite" id="jg3719.1">
    <property type="protein sequence ID" value="jg3719.1"/>
    <property type="gene ID" value="jg3719"/>
</dbReference>
<keyword evidence="8 9" id="KW-0544">Nucleosome core</keyword>
<keyword evidence="4 9" id="KW-0158">Chromosome</keyword>
<feature type="domain" description="Core Histone H2A/H2B/H3" evidence="10">
    <location>
        <begin position="8"/>
        <end position="93"/>
    </location>
</feature>
<dbReference type="GO" id="GO:0046982">
    <property type="term" value="F:protein heterodimerization activity"/>
    <property type="evidence" value="ECO:0007669"/>
    <property type="project" value="InterPro"/>
</dbReference>
<evidence type="ECO:0000256" key="6">
    <source>
        <dbReference type="ARBA" id="ARBA00023125"/>
    </source>
</evidence>
<evidence type="ECO:0000256" key="4">
    <source>
        <dbReference type="ARBA" id="ARBA00022454"/>
    </source>
</evidence>
<dbReference type="Pfam" id="PF16211">
    <property type="entry name" value="Histone_H2A_C"/>
    <property type="match status" value="1"/>
</dbReference>
<dbReference type="Proteomes" id="UP000887574">
    <property type="component" value="Unplaced"/>
</dbReference>
<dbReference type="InterPro" id="IPR009072">
    <property type="entry name" value="Histone-fold"/>
</dbReference>
<evidence type="ECO:0000259" key="11">
    <source>
        <dbReference type="Pfam" id="PF16211"/>
    </source>
</evidence>
<organism evidence="12 13">
    <name type="scientific">Ditylenchus dipsaci</name>
    <dbReference type="NCBI Taxonomy" id="166011"/>
    <lineage>
        <taxon>Eukaryota</taxon>
        <taxon>Metazoa</taxon>
        <taxon>Ecdysozoa</taxon>
        <taxon>Nematoda</taxon>
        <taxon>Chromadorea</taxon>
        <taxon>Rhabditida</taxon>
        <taxon>Tylenchina</taxon>
        <taxon>Tylenchomorpha</taxon>
        <taxon>Sphaerularioidea</taxon>
        <taxon>Anguinidae</taxon>
        <taxon>Anguininae</taxon>
        <taxon>Ditylenchus</taxon>
    </lineage>
</organism>
<evidence type="ECO:0000256" key="2">
    <source>
        <dbReference type="ARBA" id="ARBA00004286"/>
    </source>
</evidence>
<dbReference type="InterPro" id="IPR032458">
    <property type="entry name" value="Histone_H2A_CS"/>
</dbReference>
<dbReference type="InterPro" id="IPR002119">
    <property type="entry name" value="Histone_H2A"/>
</dbReference>
<dbReference type="GO" id="GO:0003677">
    <property type="term" value="F:DNA binding"/>
    <property type="evidence" value="ECO:0007669"/>
    <property type="project" value="UniProtKB-KW"/>
</dbReference>
<dbReference type="SMART" id="SM00414">
    <property type="entry name" value="H2A"/>
    <property type="match status" value="1"/>
</dbReference>
<evidence type="ECO:0000256" key="7">
    <source>
        <dbReference type="ARBA" id="ARBA00023242"/>
    </source>
</evidence>
<dbReference type="GO" id="GO:0005634">
    <property type="term" value="C:nucleus"/>
    <property type="evidence" value="ECO:0007669"/>
    <property type="project" value="UniProtKB-SubCell"/>
</dbReference>
<evidence type="ECO:0000313" key="13">
    <source>
        <dbReference type="WBParaSite" id="jg3719.1"/>
    </source>
</evidence>
<protein>
    <recommendedName>
        <fullName evidence="9">Histone H2A</fullName>
    </recommendedName>
</protein>
<dbReference type="SUPFAM" id="SSF47113">
    <property type="entry name" value="Histone-fold"/>
    <property type="match status" value="1"/>
</dbReference>
<reference evidence="13" key="1">
    <citation type="submission" date="2022-11" db="UniProtKB">
        <authorList>
            <consortium name="WormBaseParasite"/>
        </authorList>
    </citation>
    <scope>IDENTIFICATION</scope>
</reference>
<evidence type="ECO:0000259" key="10">
    <source>
        <dbReference type="Pfam" id="PF00125"/>
    </source>
</evidence>
<dbReference type="GO" id="GO:0000786">
    <property type="term" value="C:nucleosome"/>
    <property type="evidence" value="ECO:0007669"/>
    <property type="project" value="UniProtKB-KW"/>
</dbReference>
<evidence type="ECO:0000256" key="1">
    <source>
        <dbReference type="ARBA" id="ARBA00004123"/>
    </source>
</evidence>
<evidence type="ECO:0000256" key="9">
    <source>
        <dbReference type="RuleBase" id="RU003767"/>
    </source>
</evidence>
<evidence type="ECO:0000256" key="8">
    <source>
        <dbReference type="ARBA" id="ARBA00023269"/>
    </source>
</evidence>
<evidence type="ECO:0000313" key="12">
    <source>
        <dbReference type="Proteomes" id="UP000887574"/>
    </source>
</evidence>
<keyword evidence="6 9" id="KW-0238">DNA-binding</keyword>
<comment type="similarity">
    <text evidence="3 9">Belongs to the histone H2A family.</text>
</comment>
<dbReference type="CDD" id="cd00074">
    <property type="entry name" value="HFD_H2A"/>
    <property type="match status" value="1"/>
</dbReference>
<feature type="domain" description="Histone H2A C-terminal" evidence="11">
    <location>
        <begin position="95"/>
        <end position="123"/>
    </location>
</feature>
<dbReference type="InterPro" id="IPR032454">
    <property type="entry name" value="Histone_H2A_C"/>
</dbReference>
<comment type="subunit">
    <text evidence="9">The nucleosome is a histone octamer containing two molecules each of H2A, H2B, H3 and H4 assembled in one H3-H4 heterotetramer and two H2A-H2B heterodimers. The octamer wraps approximately 147 bp of DNA.</text>
</comment>
<comment type="subcellular location">
    <subcellularLocation>
        <location evidence="2">Chromosome</location>
    </subcellularLocation>
    <subcellularLocation>
        <location evidence="1 9">Nucleus</location>
    </subcellularLocation>
</comment>
<accession>A0A915E9A1</accession>
<evidence type="ECO:0000256" key="3">
    <source>
        <dbReference type="ARBA" id="ARBA00010691"/>
    </source>
</evidence>
<name>A0A915E9A1_9BILA</name>
<keyword evidence="12" id="KW-1185">Reference proteome</keyword>
<dbReference type="PROSITE" id="PS00046">
    <property type="entry name" value="HISTONE_H2A"/>
    <property type="match status" value="1"/>
</dbReference>
<proteinExistence type="inferred from homology"/>
<keyword evidence="7 9" id="KW-0539">Nucleus</keyword>
<dbReference type="PANTHER" id="PTHR23430">
    <property type="entry name" value="HISTONE H2A"/>
    <property type="match status" value="1"/>
</dbReference>
<dbReference type="Gene3D" id="1.10.20.10">
    <property type="entry name" value="Histone, subunit A"/>
    <property type="match status" value="1"/>
</dbReference>
<dbReference type="PRINTS" id="PR00620">
    <property type="entry name" value="HISTONEH2A"/>
</dbReference>
<dbReference type="Pfam" id="PF00125">
    <property type="entry name" value="Histone"/>
    <property type="match status" value="1"/>
</dbReference>
<dbReference type="FunFam" id="1.10.20.10:FF:000005">
    <property type="entry name" value="Histone H2A"/>
    <property type="match status" value="1"/>
</dbReference>
<keyword evidence="5" id="KW-1017">Isopeptide bond</keyword>
<dbReference type="AlphaFoldDB" id="A0A915E9A1"/>
<dbReference type="GO" id="GO:0030527">
    <property type="term" value="F:structural constituent of chromatin"/>
    <property type="evidence" value="ECO:0007669"/>
    <property type="project" value="InterPro"/>
</dbReference>
<sequence>MAGGKGGKMDHKEKMKNITRSARAGLQFPVGRVHRLLKSNMGPTKCVGSGAAIYLAAILEYVTAEVVELAGNACKDLKVKRITPRHLQLAIRGDEELDVLVKATIAGGGVIPHVHKFVMGTKKELIGNQHQNKQIMANRAAANLPLDMSMDKKL</sequence>
<evidence type="ECO:0000256" key="5">
    <source>
        <dbReference type="ARBA" id="ARBA00022499"/>
    </source>
</evidence>
<dbReference type="InterPro" id="IPR007125">
    <property type="entry name" value="H2A/H2B/H3"/>
</dbReference>